<feature type="transmembrane region" description="Helical" evidence="1">
    <location>
        <begin position="227"/>
        <end position="246"/>
    </location>
</feature>
<sequence length="301" mass="32683">MWRGEMISSALVPALGSLICAGLNDVVFKRFSTRSRSRGIYLAGIGLVWTILQLTLSFVQGKVFDYSMPSLVFGLICGLLLAASNILLLESLTHIDVGLGSMIYRLNTVVVVILSVAFLPEALDVFKASGVLAGLAAVLLLYRRSGHAGDLYTNFRFFFGLAVVASVLRALYAVGSKFALLHGASKDTMLLITAVSWIVGGLLYALIRYLTAPSFRDRQPLDRTLLFYALFSGVLVFLIVNLLLQAVELGEASVVVPVANLSFVFALLLSVVLKWEKLTWRKGIAVVTSLLSLYLLSVSGR</sequence>
<feature type="transmembrane region" description="Helical" evidence="1">
    <location>
        <begin position="252"/>
        <end position="271"/>
    </location>
</feature>
<gene>
    <name evidence="3" type="ORF">F9K24_05750</name>
</gene>
<dbReference type="Proteomes" id="UP000460298">
    <property type="component" value="Unassembled WGS sequence"/>
</dbReference>
<protein>
    <submittedName>
        <fullName evidence="3">DMT family transporter</fullName>
    </submittedName>
</protein>
<proteinExistence type="predicted"/>
<accession>A0A833LY05</accession>
<feature type="domain" description="EamA" evidence="2">
    <location>
        <begin position="161"/>
        <end position="297"/>
    </location>
</feature>
<feature type="transmembrane region" description="Helical" evidence="1">
    <location>
        <begin position="154"/>
        <end position="174"/>
    </location>
</feature>
<dbReference type="Pfam" id="PF00892">
    <property type="entry name" value="EamA"/>
    <property type="match status" value="2"/>
</dbReference>
<feature type="transmembrane region" description="Helical" evidence="1">
    <location>
        <begin position="71"/>
        <end position="90"/>
    </location>
</feature>
<feature type="transmembrane region" description="Helical" evidence="1">
    <location>
        <begin position="40"/>
        <end position="59"/>
    </location>
</feature>
<evidence type="ECO:0000313" key="3">
    <source>
        <dbReference type="EMBL" id="KAB2933970.1"/>
    </source>
</evidence>
<evidence type="ECO:0000259" key="2">
    <source>
        <dbReference type="Pfam" id="PF00892"/>
    </source>
</evidence>
<feature type="domain" description="EamA" evidence="2">
    <location>
        <begin position="13"/>
        <end position="142"/>
    </location>
</feature>
<dbReference type="AlphaFoldDB" id="A0A833LY05"/>
<dbReference type="InterPro" id="IPR037185">
    <property type="entry name" value="EmrE-like"/>
</dbReference>
<keyword evidence="1" id="KW-0812">Transmembrane</keyword>
<evidence type="ECO:0000313" key="4">
    <source>
        <dbReference type="Proteomes" id="UP000460298"/>
    </source>
</evidence>
<feature type="transmembrane region" description="Helical" evidence="1">
    <location>
        <begin position="102"/>
        <end position="119"/>
    </location>
</feature>
<name>A0A833LY05_9LEPT</name>
<dbReference type="EMBL" id="WBUI01000004">
    <property type="protein sequence ID" value="KAB2933970.1"/>
    <property type="molecule type" value="Genomic_DNA"/>
</dbReference>
<keyword evidence="1" id="KW-0472">Membrane</keyword>
<feature type="transmembrane region" description="Helical" evidence="1">
    <location>
        <begin position="189"/>
        <end position="207"/>
    </location>
</feature>
<dbReference type="InterPro" id="IPR000620">
    <property type="entry name" value="EamA_dom"/>
</dbReference>
<dbReference type="GO" id="GO:0016020">
    <property type="term" value="C:membrane"/>
    <property type="evidence" value="ECO:0007669"/>
    <property type="project" value="InterPro"/>
</dbReference>
<keyword evidence="1" id="KW-1133">Transmembrane helix</keyword>
<organism evidence="3 4">
    <name type="scientific">Leptonema illini</name>
    <dbReference type="NCBI Taxonomy" id="183"/>
    <lineage>
        <taxon>Bacteria</taxon>
        <taxon>Pseudomonadati</taxon>
        <taxon>Spirochaetota</taxon>
        <taxon>Spirochaetia</taxon>
        <taxon>Leptospirales</taxon>
        <taxon>Leptospiraceae</taxon>
        <taxon>Leptonema</taxon>
    </lineage>
</organism>
<dbReference type="Gene3D" id="1.10.3730.20">
    <property type="match status" value="1"/>
</dbReference>
<reference evidence="3 4" key="1">
    <citation type="submission" date="2019-10" db="EMBL/GenBank/DDBJ databases">
        <title>Extracellular Electron Transfer in a Candidatus Methanoperedens spp. Enrichment Culture.</title>
        <authorList>
            <person name="Berger S."/>
            <person name="Rangel Shaw D."/>
            <person name="Berben T."/>
            <person name="In 'T Zandt M."/>
            <person name="Frank J."/>
            <person name="Reimann J."/>
            <person name="Jetten M.S.M."/>
            <person name="Welte C.U."/>
        </authorList>
    </citation>
    <scope>NUCLEOTIDE SEQUENCE [LARGE SCALE GENOMIC DNA]</scope>
    <source>
        <strain evidence="3">SB12</strain>
    </source>
</reference>
<comment type="caution">
    <text evidence="3">The sequence shown here is derived from an EMBL/GenBank/DDBJ whole genome shotgun (WGS) entry which is preliminary data.</text>
</comment>
<feature type="transmembrane region" description="Helical" evidence="1">
    <location>
        <begin position="125"/>
        <end position="142"/>
    </location>
</feature>
<evidence type="ECO:0000256" key="1">
    <source>
        <dbReference type="SAM" id="Phobius"/>
    </source>
</evidence>
<dbReference type="SUPFAM" id="SSF103481">
    <property type="entry name" value="Multidrug resistance efflux transporter EmrE"/>
    <property type="match status" value="2"/>
</dbReference>